<dbReference type="AlphaFoldDB" id="A0AAV5U2S0"/>
<evidence type="ECO:0000256" key="5">
    <source>
        <dbReference type="ARBA" id="ARBA00022840"/>
    </source>
</evidence>
<keyword evidence="4" id="KW-0418">Kinase</keyword>
<evidence type="ECO:0000256" key="1">
    <source>
        <dbReference type="ARBA" id="ARBA00022527"/>
    </source>
</evidence>
<dbReference type="InterPro" id="IPR008271">
    <property type="entry name" value="Ser/Thr_kinase_AS"/>
</dbReference>
<comment type="similarity">
    <text evidence="7">Belongs to the protein kinase superfamily.</text>
</comment>
<dbReference type="GO" id="GO:0035556">
    <property type="term" value="P:intracellular signal transduction"/>
    <property type="evidence" value="ECO:0007669"/>
    <property type="project" value="UniProtKB-ARBA"/>
</dbReference>
<dbReference type="InterPro" id="IPR017441">
    <property type="entry name" value="Protein_kinase_ATP_BS"/>
</dbReference>
<evidence type="ECO:0000256" key="7">
    <source>
        <dbReference type="RuleBase" id="RU000304"/>
    </source>
</evidence>
<evidence type="ECO:0000313" key="10">
    <source>
        <dbReference type="Proteomes" id="UP001432027"/>
    </source>
</evidence>
<dbReference type="SUPFAM" id="SSF56112">
    <property type="entry name" value="Protein kinase-like (PK-like)"/>
    <property type="match status" value="1"/>
</dbReference>
<evidence type="ECO:0000313" key="9">
    <source>
        <dbReference type="EMBL" id="GMT00683.1"/>
    </source>
</evidence>
<evidence type="ECO:0000259" key="8">
    <source>
        <dbReference type="PROSITE" id="PS50011"/>
    </source>
</evidence>
<comment type="caution">
    <text evidence="9">The sequence shown here is derived from an EMBL/GenBank/DDBJ whole genome shotgun (WGS) entry which is preliminary data.</text>
</comment>
<dbReference type="InterPro" id="IPR011009">
    <property type="entry name" value="Kinase-like_dom_sf"/>
</dbReference>
<evidence type="ECO:0000256" key="4">
    <source>
        <dbReference type="ARBA" id="ARBA00022777"/>
    </source>
</evidence>
<organism evidence="9 10">
    <name type="scientific">Pristionchus entomophagus</name>
    <dbReference type="NCBI Taxonomy" id="358040"/>
    <lineage>
        <taxon>Eukaryota</taxon>
        <taxon>Metazoa</taxon>
        <taxon>Ecdysozoa</taxon>
        <taxon>Nematoda</taxon>
        <taxon>Chromadorea</taxon>
        <taxon>Rhabditida</taxon>
        <taxon>Rhabditina</taxon>
        <taxon>Diplogasteromorpha</taxon>
        <taxon>Diplogasteroidea</taxon>
        <taxon>Neodiplogasteridae</taxon>
        <taxon>Pristionchus</taxon>
    </lineage>
</organism>
<feature type="non-terminal residue" evidence="9">
    <location>
        <position position="1"/>
    </location>
</feature>
<dbReference type="PANTHER" id="PTHR11584">
    <property type="entry name" value="SERINE/THREONINE PROTEIN KINASE"/>
    <property type="match status" value="1"/>
</dbReference>
<dbReference type="Proteomes" id="UP001432027">
    <property type="component" value="Unassembled WGS sequence"/>
</dbReference>
<keyword evidence="5 6" id="KW-0067">ATP-binding</keyword>
<keyword evidence="2" id="KW-0808">Transferase</keyword>
<dbReference type="Pfam" id="PF00069">
    <property type="entry name" value="Pkinase"/>
    <property type="match status" value="1"/>
</dbReference>
<dbReference type="Gene3D" id="1.10.510.10">
    <property type="entry name" value="Transferase(Phosphotransferase) domain 1"/>
    <property type="match status" value="1"/>
</dbReference>
<evidence type="ECO:0000256" key="3">
    <source>
        <dbReference type="ARBA" id="ARBA00022741"/>
    </source>
</evidence>
<feature type="domain" description="Protein kinase" evidence="8">
    <location>
        <begin position="148"/>
        <end position="412"/>
    </location>
</feature>
<keyword evidence="1 7" id="KW-0723">Serine/threonine-protein kinase</keyword>
<dbReference type="PROSITE" id="PS00107">
    <property type="entry name" value="PROTEIN_KINASE_ATP"/>
    <property type="match status" value="1"/>
</dbReference>
<gene>
    <name evidence="9" type="ORF">PENTCL1PPCAC_22857</name>
</gene>
<proteinExistence type="inferred from homology"/>
<keyword evidence="10" id="KW-1185">Reference proteome</keyword>
<dbReference type="PANTHER" id="PTHR11584:SF369">
    <property type="entry name" value="MITOGEN-ACTIVATED PROTEIN KINASE KINASE KINASE 19-RELATED"/>
    <property type="match status" value="1"/>
</dbReference>
<keyword evidence="3 6" id="KW-0547">Nucleotide-binding</keyword>
<evidence type="ECO:0000256" key="6">
    <source>
        <dbReference type="PROSITE-ProRule" id="PRU10141"/>
    </source>
</evidence>
<dbReference type="SMART" id="SM00220">
    <property type="entry name" value="S_TKc"/>
    <property type="match status" value="1"/>
</dbReference>
<dbReference type="PROSITE" id="PS00108">
    <property type="entry name" value="PROTEIN_KINASE_ST"/>
    <property type="match status" value="1"/>
</dbReference>
<dbReference type="GO" id="GO:0004674">
    <property type="term" value="F:protein serine/threonine kinase activity"/>
    <property type="evidence" value="ECO:0007669"/>
    <property type="project" value="UniProtKB-KW"/>
</dbReference>
<protein>
    <recommendedName>
        <fullName evidence="8">Protein kinase domain-containing protein</fullName>
    </recommendedName>
</protein>
<feature type="binding site" evidence="6">
    <location>
        <position position="177"/>
    </location>
    <ligand>
        <name>ATP</name>
        <dbReference type="ChEBI" id="CHEBI:30616"/>
    </ligand>
</feature>
<dbReference type="PROSITE" id="PS50011">
    <property type="entry name" value="PROTEIN_KINASE_DOM"/>
    <property type="match status" value="1"/>
</dbReference>
<dbReference type="EMBL" id="BTSX01000005">
    <property type="protein sequence ID" value="GMT00683.1"/>
    <property type="molecule type" value="Genomic_DNA"/>
</dbReference>
<name>A0AAV5U2S0_9BILA</name>
<reference evidence="9" key="1">
    <citation type="submission" date="2023-10" db="EMBL/GenBank/DDBJ databases">
        <title>Genome assembly of Pristionchus species.</title>
        <authorList>
            <person name="Yoshida K."/>
            <person name="Sommer R.J."/>
        </authorList>
    </citation>
    <scope>NUCLEOTIDE SEQUENCE</scope>
    <source>
        <strain evidence="9">RS0144</strain>
    </source>
</reference>
<dbReference type="GO" id="GO:0005524">
    <property type="term" value="F:ATP binding"/>
    <property type="evidence" value="ECO:0007669"/>
    <property type="project" value="UniProtKB-UniRule"/>
</dbReference>
<evidence type="ECO:0000256" key="2">
    <source>
        <dbReference type="ARBA" id="ARBA00022679"/>
    </source>
</evidence>
<sequence>LLLSMHSSGFSREEEDILTPLLTHLVQEASRSRPEKVKVKVECGDSDSILVLLNSPPTLPDFNKEIKNIYGSPRTITVWNAKKNCYLEVISDKILNTVIRAFENKGKVPVFTLTDKYFLETKGTNRIDSIDHPPCLPGPSKATNVFLPRIIKSLGEGASAKVELIRDGKTGALFAMKKLSTSKDRRKVDREIEAFTSIRSKRVVSLIWMYNEGEYVKFIMEYMAGGSLYKVINEGNMENQSPPLSWELIHKYTRELLEGCRDIHEAGYIHMDIKPLNLVIDIDGSLKITDFGSFTKIGSEDFSCEVTPMYASPEALAKNSPWQGSCDIWSVGVTILEMILGKVPWSINMPRNEMDLLVFSMMDEIIERELEGLSNLSLPSELSPLREILKKALVIDPLLRSNASQLLSLLRT</sequence>
<dbReference type="InterPro" id="IPR000719">
    <property type="entry name" value="Prot_kinase_dom"/>
</dbReference>
<accession>A0AAV5U2S0</accession>